<dbReference type="CDD" id="cd08513">
    <property type="entry name" value="PBP2_thermophilic_Hb8_like"/>
    <property type="match status" value="1"/>
</dbReference>
<sequence>MIKRIGVVTLMLAGSVILAGCGTTTSVAKSHSGGTVVIAEAPDSPPNWFPPILSSTAYTAINEQIQYLLYRPLIYLNAQNQVDYAKSLVKRIVVTNNGTTYTLTMSHKYRWSNGRPVTAQDVVFFWNIIKDASTLKNSPWVYGAAGSGGVPNDWKSVTAKGPNTVVIVLKNPSNPQWFIRNGLSQISPIPESIWNKDPHNPIRELRFIASVANSPTNPVYRVVDGPFRFKSWQPNNYWELVPNQAFGGHKASIRKLIFQYETSSASEFVGLRNGTVSVGYLPPSMWGARNKLPDDVRTASYLFGMNFMIPNLSPKAPGGIGPVFSQLYVRQALEMGIDQPGIIKTLYHGAGVVSDGPIPPKPKTSFFDPALLHAPYPFDPAAGKALLEAHGWHEVNGVMTKHGQKLAFTVTYMAGSTTATRVMELIKSDWAQEGISATLQTMPINEILATAVQSDPTKWQMAYWGGAGWTYQVDYYPTGGELFATNAAENDSGYSSPVLDHLIQSTYESGTPSQIKARMDAYQVFMAKNLPVLWMPWLPQGYARMIGFNEHNKDVRGTVSTFNPVTNFPYANYWTVTS</sequence>
<reference evidence="7 8" key="1">
    <citation type="journal article" date="2014" name="BMC Genomics">
        <title>Comparison of environmental and isolate Sulfobacillus genomes reveals diverse carbon, sulfur, nitrogen, and hydrogen metabolisms.</title>
        <authorList>
            <person name="Justice N.B."/>
            <person name="Norman A."/>
            <person name="Brown C.T."/>
            <person name="Singh A."/>
            <person name="Thomas B.C."/>
            <person name="Banfield J.F."/>
        </authorList>
    </citation>
    <scope>NUCLEOTIDE SEQUENCE [LARGE SCALE GENOMIC DNA]</scope>
    <source>
        <strain evidence="7">AMDSBA3</strain>
    </source>
</reference>
<evidence type="ECO:0000256" key="4">
    <source>
        <dbReference type="ARBA" id="ARBA00022729"/>
    </source>
</evidence>
<evidence type="ECO:0000313" key="8">
    <source>
        <dbReference type="Proteomes" id="UP000241848"/>
    </source>
</evidence>
<dbReference type="InterPro" id="IPR039424">
    <property type="entry name" value="SBP_5"/>
</dbReference>
<comment type="caution">
    <text evidence="7">The sequence shown here is derived from an EMBL/GenBank/DDBJ whole genome shotgun (WGS) entry which is preliminary data.</text>
</comment>
<dbReference type="GO" id="GO:0030313">
    <property type="term" value="C:cell envelope"/>
    <property type="evidence" value="ECO:0007669"/>
    <property type="project" value="UniProtKB-SubCell"/>
</dbReference>
<dbReference type="GO" id="GO:0042597">
    <property type="term" value="C:periplasmic space"/>
    <property type="evidence" value="ECO:0007669"/>
    <property type="project" value="UniProtKB-ARBA"/>
</dbReference>
<protein>
    <submittedName>
        <fullName evidence="7">ABC transporter substrate-binding protein</fullName>
    </submittedName>
</protein>
<dbReference type="GO" id="GO:0015833">
    <property type="term" value="P:peptide transport"/>
    <property type="evidence" value="ECO:0007669"/>
    <property type="project" value="TreeGrafter"/>
</dbReference>
<comment type="subcellular location">
    <subcellularLocation>
        <location evidence="1">Cell envelope</location>
    </subcellularLocation>
</comment>
<dbReference type="PROSITE" id="PS51257">
    <property type="entry name" value="PROKAR_LIPOPROTEIN"/>
    <property type="match status" value="1"/>
</dbReference>
<feature type="chain" id="PRO_5038727139" evidence="5">
    <location>
        <begin position="20"/>
        <end position="578"/>
    </location>
</feature>
<dbReference type="EMBL" id="PXYV01000014">
    <property type="protein sequence ID" value="PSR22617.1"/>
    <property type="molecule type" value="Genomic_DNA"/>
</dbReference>
<keyword evidence="3" id="KW-0813">Transport</keyword>
<dbReference type="InterPro" id="IPR000914">
    <property type="entry name" value="SBP_5_dom"/>
</dbReference>
<dbReference type="GO" id="GO:0043190">
    <property type="term" value="C:ATP-binding cassette (ABC) transporter complex"/>
    <property type="evidence" value="ECO:0007669"/>
    <property type="project" value="InterPro"/>
</dbReference>
<evidence type="ECO:0000256" key="5">
    <source>
        <dbReference type="SAM" id="SignalP"/>
    </source>
</evidence>
<comment type="similarity">
    <text evidence="2">Belongs to the bacterial solute-binding protein 5 family.</text>
</comment>
<dbReference type="PIRSF" id="PIRSF002741">
    <property type="entry name" value="MppA"/>
    <property type="match status" value="1"/>
</dbReference>
<feature type="signal peptide" evidence="5">
    <location>
        <begin position="1"/>
        <end position="19"/>
    </location>
</feature>
<evidence type="ECO:0000256" key="3">
    <source>
        <dbReference type="ARBA" id="ARBA00022448"/>
    </source>
</evidence>
<name>A0A2T2WK58_9FIRM</name>
<dbReference type="Gene3D" id="3.10.105.10">
    <property type="entry name" value="Dipeptide-binding Protein, Domain 3"/>
    <property type="match status" value="1"/>
</dbReference>
<dbReference type="Gene3D" id="3.40.190.10">
    <property type="entry name" value="Periplasmic binding protein-like II"/>
    <property type="match status" value="1"/>
</dbReference>
<dbReference type="AlphaFoldDB" id="A0A2T2WK58"/>
<dbReference type="Pfam" id="PF00496">
    <property type="entry name" value="SBP_bac_5"/>
    <property type="match status" value="1"/>
</dbReference>
<evidence type="ECO:0000256" key="2">
    <source>
        <dbReference type="ARBA" id="ARBA00005695"/>
    </source>
</evidence>
<proteinExistence type="inferred from homology"/>
<dbReference type="Proteomes" id="UP000241848">
    <property type="component" value="Unassembled WGS sequence"/>
</dbReference>
<gene>
    <name evidence="7" type="ORF">C7B45_06060</name>
</gene>
<feature type="domain" description="Solute-binding protein family 5" evidence="6">
    <location>
        <begin position="88"/>
        <end position="476"/>
    </location>
</feature>
<dbReference type="PANTHER" id="PTHR30290">
    <property type="entry name" value="PERIPLASMIC BINDING COMPONENT OF ABC TRANSPORTER"/>
    <property type="match status" value="1"/>
</dbReference>
<organism evidence="7 8">
    <name type="scientific">Sulfobacillus acidophilus</name>
    <dbReference type="NCBI Taxonomy" id="53633"/>
    <lineage>
        <taxon>Bacteria</taxon>
        <taxon>Bacillati</taxon>
        <taxon>Bacillota</taxon>
        <taxon>Clostridia</taxon>
        <taxon>Eubacteriales</taxon>
        <taxon>Clostridiales Family XVII. Incertae Sedis</taxon>
        <taxon>Sulfobacillus</taxon>
    </lineage>
</organism>
<keyword evidence="4 5" id="KW-0732">Signal</keyword>
<evidence type="ECO:0000256" key="1">
    <source>
        <dbReference type="ARBA" id="ARBA00004196"/>
    </source>
</evidence>
<dbReference type="PANTHER" id="PTHR30290:SF10">
    <property type="entry name" value="PERIPLASMIC OLIGOPEPTIDE-BINDING PROTEIN-RELATED"/>
    <property type="match status" value="1"/>
</dbReference>
<evidence type="ECO:0000313" key="7">
    <source>
        <dbReference type="EMBL" id="PSR22617.1"/>
    </source>
</evidence>
<evidence type="ECO:0000259" key="6">
    <source>
        <dbReference type="Pfam" id="PF00496"/>
    </source>
</evidence>
<dbReference type="InterPro" id="IPR030678">
    <property type="entry name" value="Peptide/Ni-bd"/>
</dbReference>
<accession>A0A2T2WK58</accession>
<dbReference type="SUPFAM" id="SSF53850">
    <property type="entry name" value="Periplasmic binding protein-like II"/>
    <property type="match status" value="1"/>
</dbReference>
<dbReference type="GO" id="GO:1904680">
    <property type="term" value="F:peptide transmembrane transporter activity"/>
    <property type="evidence" value="ECO:0007669"/>
    <property type="project" value="TreeGrafter"/>
</dbReference>